<dbReference type="AlphaFoldDB" id="A0ABD0KDW1"/>
<dbReference type="EMBL" id="JACVVK020000196">
    <property type="protein sequence ID" value="KAK7485336.1"/>
    <property type="molecule type" value="Genomic_DNA"/>
</dbReference>
<protein>
    <submittedName>
        <fullName evidence="1">Uncharacterized protein</fullName>
    </submittedName>
</protein>
<comment type="caution">
    <text evidence="1">The sequence shown here is derived from an EMBL/GenBank/DDBJ whole genome shotgun (WGS) entry which is preliminary data.</text>
</comment>
<keyword evidence="2" id="KW-1185">Reference proteome</keyword>
<proteinExistence type="predicted"/>
<dbReference type="Proteomes" id="UP001519460">
    <property type="component" value="Unassembled WGS sequence"/>
</dbReference>
<evidence type="ECO:0000313" key="1">
    <source>
        <dbReference type="EMBL" id="KAK7485336.1"/>
    </source>
</evidence>
<sequence length="166" mass="17866">MTGKDDRNNDHHTLCQKRIEITAKPLTEKVRDTELRHLSQRLFRGPQKAHKDCGVDGLEVSNGITDTRGSSVGAWEGRVGGATSDEPAERTVSGHLPVMAQLGVELVFLGGFGRRRRRSMGRGMEYDRELGAVGIELLSGREGGGSGTVTLVTAAGYDCVVPRPPA</sequence>
<accession>A0ABD0KDW1</accession>
<gene>
    <name evidence="1" type="ORF">BaRGS_00023435</name>
</gene>
<name>A0ABD0KDW1_9CAEN</name>
<reference evidence="1 2" key="1">
    <citation type="journal article" date="2023" name="Sci. Data">
        <title>Genome assembly of the Korean intertidal mud-creeper Batillaria attramentaria.</title>
        <authorList>
            <person name="Patra A.K."/>
            <person name="Ho P.T."/>
            <person name="Jun S."/>
            <person name="Lee S.J."/>
            <person name="Kim Y."/>
            <person name="Won Y.J."/>
        </authorList>
    </citation>
    <scope>NUCLEOTIDE SEQUENCE [LARGE SCALE GENOMIC DNA]</scope>
    <source>
        <strain evidence="1">Wonlab-2016</strain>
    </source>
</reference>
<feature type="non-terminal residue" evidence="1">
    <location>
        <position position="166"/>
    </location>
</feature>
<evidence type="ECO:0000313" key="2">
    <source>
        <dbReference type="Proteomes" id="UP001519460"/>
    </source>
</evidence>
<organism evidence="1 2">
    <name type="scientific">Batillaria attramentaria</name>
    <dbReference type="NCBI Taxonomy" id="370345"/>
    <lineage>
        <taxon>Eukaryota</taxon>
        <taxon>Metazoa</taxon>
        <taxon>Spiralia</taxon>
        <taxon>Lophotrochozoa</taxon>
        <taxon>Mollusca</taxon>
        <taxon>Gastropoda</taxon>
        <taxon>Caenogastropoda</taxon>
        <taxon>Sorbeoconcha</taxon>
        <taxon>Cerithioidea</taxon>
        <taxon>Batillariidae</taxon>
        <taxon>Batillaria</taxon>
    </lineage>
</organism>